<name>A0AAD8CMX3_ACIOX</name>
<gene>
    <name evidence="2" type="ORF">AOXY_G29989</name>
</gene>
<dbReference type="Proteomes" id="UP001230051">
    <property type="component" value="Unassembled WGS sequence"/>
</dbReference>
<proteinExistence type="predicted"/>
<evidence type="ECO:0000313" key="2">
    <source>
        <dbReference type="EMBL" id="KAK1153470.1"/>
    </source>
</evidence>
<keyword evidence="1" id="KW-0732">Signal</keyword>
<evidence type="ECO:0008006" key="4">
    <source>
        <dbReference type="Google" id="ProtNLM"/>
    </source>
</evidence>
<feature type="chain" id="PRO_5042221424" description="CTCK domain-containing protein" evidence="1">
    <location>
        <begin position="29"/>
        <end position="170"/>
    </location>
</feature>
<reference evidence="2" key="1">
    <citation type="submission" date="2022-02" db="EMBL/GenBank/DDBJ databases">
        <title>Atlantic sturgeon de novo genome assembly.</title>
        <authorList>
            <person name="Stock M."/>
            <person name="Klopp C."/>
            <person name="Guiguen Y."/>
            <person name="Cabau C."/>
            <person name="Parinello H."/>
            <person name="Santidrian Yebra-Pimentel E."/>
            <person name="Kuhl H."/>
            <person name="Dirks R.P."/>
            <person name="Guessner J."/>
            <person name="Wuertz S."/>
            <person name="Du K."/>
            <person name="Schartl M."/>
        </authorList>
    </citation>
    <scope>NUCLEOTIDE SEQUENCE</scope>
    <source>
        <strain evidence="2">STURGEONOMICS-FGT-2020</strain>
        <tissue evidence="2">Whole blood</tissue>
    </source>
</reference>
<evidence type="ECO:0000313" key="3">
    <source>
        <dbReference type="Proteomes" id="UP001230051"/>
    </source>
</evidence>
<dbReference type="AlphaFoldDB" id="A0AAD8CMX3"/>
<dbReference type="EMBL" id="JAGXEW010000041">
    <property type="protein sequence ID" value="KAK1153470.1"/>
    <property type="molecule type" value="Genomic_DNA"/>
</dbReference>
<sequence length="170" mass="19203">MGKASPTGFRGLLVAGLLVAVVIQGSLSSGSGRRSGLLVSERMGEEEEEQTEKTRWFLPTKKRCRCSFYTLGDRQAPQTRIHSFRTIKTRVSFRCTRAVEEICTSKCYSNAMNFLRNQPCLTSFLCRRLGNVSKPTQVGLVIGSRQCFPPRAIWHTDYKLLCENRTYIGL</sequence>
<evidence type="ECO:0000256" key="1">
    <source>
        <dbReference type="SAM" id="SignalP"/>
    </source>
</evidence>
<feature type="signal peptide" evidence="1">
    <location>
        <begin position="1"/>
        <end position="28"/>
    </location>
</feature>
<accession>A0AAD8CMX3</accession>
<keyword evidence="3" id="KW-1185">Reference proteome</keyword>
<organism evidence="2 3">
    <name type="scientific">Acipenser oxyrinchus oxyrinchus</name>
    <dbReference type="NCBI Taxonomy" id="40147"/>
    <lineage>
        <taxon>Eukaryota</taxon>
        <taxon>Metazoa</taxon>
        <taxon>Chordata</taxon>
        <taxon>Craniata</taxon>
        <taxon>Vertebrata</taxon>
        <taxon>Euteleostomi</taxon>
        <taxon>Actinopterygii</taxon>
        <taxon>Chondrostei</taxon>
        <taxon>Acipenseriformes</taxon>
        <taxon>Acipenseridae</taxon>
        <taxon>Acipenser</taxon>
    </lineage>
</organism>
<comment type="caution">
    <text evidence="2">The sequence shown here is derived from an EMBL/GenBank/DDBJ whole genome shotgun (WGS) entry which is preliminary data.</text>
</comment>
<protein>
    <recommendedName>
        <fullName evidence="4">CTCK domain-containing protein</fullName>
    </recommendedName>
</protein>